<evidence type="ECO:0000313" key="4">
    <source>
        <dbReference type="Proteomes" id="UP000178040"/>
    </source>
</evidence>
<proteinExistence type="inferred from homology"/>
<feature type="domain" description="Phosphoribosyltransferase" evidence="2">
    <location>
        <begin position="135"/>
        <end position="227"/>
    </location>
</feature>
<evidence type="ECO:0000259" key="2">
    <source>
        <dbReference type="Pfam" id="PF00156"/>
    </source>
</evidence>
<accession>A0A1F7IJI5</accession>
<name>A0A1F7IJI5_9BACT</name>
<dbReference type="PANTHER" id="PTHR47505:SF1">
    <property type="entry name" value="DNA UTILIZATION PROTEIN YHGH"/>
    <property type="match status" value="1"/>
</dbReference>
<dbReference type="InterPro" id="IPR051910">
    <property type="entry name" value="ComF/GntX_DNA_util-trans"/>
</dbReference>
<evidence type="ECO:0000313" key="3">
    <source>
        <dbReference type="EMBL" id="OGK43522.1"/>
    </source>
</evidence>
<dbReference type="EMBL" id="MGAI01000048">
    <property type="protein sequence ID" value="OGK43522.1"/>
    <property type="molecule type" value="Genomic_DNA"/>
</dbReference>
<dbReference type="PANTHER" id="PTHR47505">
    <property type="entry name" value="DNA UTILIZATION PROTEIN YHGH"/>
    <property type="match status" value="1"/>
</dbReference>
<evidence type="ECO:0000256" key="1">
    <source>
        <dbReference type="ARBA" id="ARBA00008007"/>
    </source>
</evidence>
<organism evidence="3 4">
    <name type="scientific">Candidatus Roizmanbacteria bacterium RIFCSPLOWO2_01_FULL_37_16</name>
    <dbReference type="NCBI Taxonomy" id="1802058"/>
    <lineage>
        <taxon>Bacteria</taxon>
        <taxon>Candidatus Roizmaniibacteriota</taxon>
    </lineage>
</organism>
<dbReference type="Pfam" id="PF00156">
    <property type="entry name" value="Pribosyltran"/>
    <property type="match status" value="1"/>
</dbReference>
<dbReference type="Proteomes" id="UP000178040">
    <property type="component" value="Unassembled WGS sequence"/>
</dbReference>
<sequence>MFLKDLLFPKFCLGCGFLGAYICHNCQKKLSYREKDFCLYCKRSSLNGFTHPICKRRDGIDGILSIFHYNNFLKTIIKSIKYRLATDVWKELCLVIKPESLEKLKLFKNLSWGKFYFEPIPLYPSKLRIRGFNQAKIIAQFFNQFLSCPLTAHLTRKKDTLSQAQLKSNQDRYRNMRGAFQAESRDAIKGKNFILVDDVLTTGSTLKEAARALKSAGAKNVLALVLAQG</sequence>
<dbReference type="InterPro" id="IPR029057">
    <property type="entry name" value="PRTase-like"/>
</dbReference>
<dbReference type="InterPro" id="IPR000836">
    <property type="entry name" value="PRTase_dom"/>
</dbReference>
<comment type="similarity">
    <text evidence="1">Belongs to the ComF/GntX family.</text>
</comment>
<reference evidence="3 4" key="1">
    <citation type="journal article" date="2016" name="Nat. Commun.">
        <title>Thousands of microbial genomes shed light on interconnected biogeochemical processes in an aquifer system.</title>
        <authorList>
            <person name="Anantharaman K."/>
            <person name="Brown C.T."/>
            <person name="Hug L.A."/>
            <person name="Sharon I."/>
            <person name="Castelle C.J."/>
            <person name="Probst A.J."/>
            <person name="Thomas B.C."/>
            <person name="Singh A."/>
            <person name="Wilkins M.J."/>
            <person name="Karaoz U."/>
            <person name="Brodie E.L."/>
            <person name="Williams K.H."/>
            <person name="Hubbard S.S."/>
            <person name="Banfield J.F."/>
        </authorList>
    </citation>
    <scope>NUCLEOTIDE SEQUENCE [LARGE SCALE GENOMIC DNA]</scope>
</reference>
<dbReference type="Gene3D" id="3.40.50.2020">
    <property type="match status" value="1"/>
</dbReference>
<protein>
    <recommendedName>
        <fullName evidence="2">Phosphoribosyltransferase domain-containing protein</fullName>
    </recommendedName>
</protein>
<dbReference type="AlphaFoldDB" id="A0A1F7IJI5"/>
<gene>
    <name evidence="3" type="ORF">A3B40_04515</name>
</gene>
<comment type="caution">
    <text evidence="3">The sequence shown here is derived from an EMBL/GenBank/DDBJ whole genome shotgun (WGS) entry which is preliminary data.</text>
</comment>
<dbReference type="SUPFAM" id="SSF53271">
    <property type="entry name" value="PRTase-like"/>
    <property type="match status" value="1"/>
</dbReference>
<dbReference type="CDD" id="cd06223">
    <property type="entry name" value="PRTases_typeI"/>
    <property type="match status" value="1"/>
</dbReference>